<keyword evidence="1" id="KW-0677">Repeat</keyword>
<evidence type="ECO:0000256" key="1">
    <source>
        <dbReference type="ARBA" id="ARBA00022737"/>
    </source>
</evidence>
<dbReference type="Gene3D" id="1.25.40.10">
    <property type="entry name" value="Tetratricopeptide repeat domain"/>
    <property type="match status" value="1"/>
</dbReference>
<dbReference type="PANTHER" id="PTHR46035">
    <property type="entry name" value="TETRATRICOPEPTIDE REPEAT PROTEIN 4"/>
    <property type="match status" value="1"/>
</dbReference>
<dbReference type="GO" id="GO:0030544">
    <property type="term" value="F:Hsp70 protein binding"/>
    <property type="evidence" value="ECO:0007669"/>
    <property type="project" value="TreeGrafter"/>
</dbReference>
<feature type="domain" description="Cns1/TTC4 wheel" evidence="4">
    <location>
        <begin position="278"/>
        <end position="390"/>
    </location>
</feature>
<evidence type="ECO:0000313" key="5">
    <source>
        <dbReference type="EMBL" id="KAK2725238.1"/>
    </source>
</evidence>
<dbReference type="InterPro" id="IPR011990">
    <property type="entry name" value="TPR-like_helical_dom_sf"/>
</dbReference>
<protein>
    <recommendedName>
        <fullName evidence="4">Cns1/TTC4 wheel domain-containing protein</fullName>
    </recommendedName>
</protein>
<keyword evidence="2" id="KW-0802">TPR repeat</keyword>
<dbReference type="SMART" id="SM00028">
    <property type="entry name" value="TPR"/>
    <property type="match status" value="3"/>
</dbReference>
<dbReference type="EMBL" id="JAVRJZ010000003">
    <property type="protein sequence ID" value="KAK2725238.1"/>
    <property type="molecule type" value="Genomic_DNA"/>
</dbReference>
<dbReference type="CDD" id="cd21380">
    <property type="entry name" value="CTWD_Cns1"/>
    <property type="match status" value="1"/>
</dbReference>
<comment type="caution">
    <text evidence="5">The sequence shown here is derived from an EMBL/GenBank/DDBJ whole genome shotgun (WGS) entry which is preliminary data.</text>
</comment>
<evidence type="ECO:0000313" key="6">
    <source>
        <dbReference type="Proteomes" id="UP001187531"/>
    </source>
</evidence>
<keyword evidence="6" id="KW-1185">Reference proteome</keyword>
<name>A0AA88IBX7_ARTSF</name>
<dbReference type="InterPro" id="IPR044059">
    <property type="entry name" value="Csn1/TTC4_wheel"/>
</dbReference>
<dbReference type="GO" id="GO:0051879">
    <property type="term" value="F:Hsp90 protein binding"/>
    <property type="evidence" value="ECO:0007669"/>
    <property type="project" value="InterPro"/>
</dbReference>
<evidence type="ECO:0000256" key="3">
    <source>
        <dbReference type="ARBA" id="ARBA00023602"/>
    </source>
</evidence>
<dbReference type="Pfam" id="PF18972">
    <property type="entry name" value="Wheel"/>
    <property type="match status" value="1"/>
</dbReference>
<organism evidence="5 6">
    <name type="scientific">Artemia franciscana</name>
    <name type="common">Brine shrimp</name>
    <name type="synonym">Artemia sanfranciscana</name>
    <dbReference type="NCBI Taxonomy" id="6661"/>
    <lineage>
        <taxon>Eukaryota</taxon>
        <taxon>Metazoa</taxon>
        <taxon>Ecdysozoa</taxon>
        <taxon>Arthropoda</taxon>
        <taxon>Crustacea</taxon>
        <taxon>Branchiopoda</taxon>
        <taxon>Anostraca</taxon>
        <taxon>Artemiidae</taxon>
        <taxon>Artemia</taxon>
    </lineage>
</organism>
<reference evidence="5" key="1">
    <citation type="submission" date="2023-07" db="EMBL/GenBank/DDBJ databases">
        <title>Chromosome-level genome assembly of Artemia franciscana.</title>
        <authorList>
            <person name="Jo E."/>
        </authorList>
    </citation>
    <scope>NUCLEOTIDE SEQUENCE</scope>
    <source>
        <tissue evidence="5">Whole body</tissue>
    </source>
</reference>
<dbReference type="Proteomes" id="UP001187531">
    <property type="component" value="Unassembled WGS sequence"/>
</dbReference>
<dbReference type="PANTHER" id="PTHR46035:SF1">
    <property type="entry name" value="TETRATRICOPEPTIDE REPEAT PROTEIN 4"/>
    <property type="match status" value="1"/>
</dbReference>
<dbReference type="GO" id="GO:0005829">
    <property type="term" value="C:cytosol"/>
    <property type="evidence" value="ECO:0007669"/>
    <property type="project" value="TreeGrafter"/>
</dbReference>
<feature type="non-terminal residue" evidence="5">
    <location>
        <position position="390"/>
    </location>
</feature>
<sequence>QGQNLKGRLLCDMNQPKEEIETLAQRLDRELDEYIDSLPSKPYRPPETSDPERLLKEMEEHPIFMTKQPEEGESLPPFLEGIQQLRYDTSENTPEELATTYKENGNYKFKLKKYRNAITEYTEGLKQKCEDAELNAILYANRAASHFYLGNYRSSLSDCQEAVKLKKDYKKAILRAAQCCQKLSRFEEGNEWCDRGLTLDRTDEQLIQIRAQLAKEKSIKDRDRRKADIAERKLQASHKTILAAIKNRGIQVHGDLSMESLEPCHPAAINKGVHLEGETLVWPVLFMYPEYGETDFIAEFHENTTFQDHLQVIFGPESEPAPWDAEKKYTVDKLRVYFEDRKTNTLLHVPLIKRLNEILTNQRYCVIAGTPGFIVLVEGSKFQEEFVKKY</sequence>
<dbReference type="AlphaFoldDB" id="A0AA88IBX7"/>
<dbReference type="GO" id="GO:0006457">
    <property type="term" value="P:protein folding"/>
    <property type="evidence" value="ECO:0007669"/>
    <property type="project" value="TreeGrafter"/>
</dbReference>
<comment type="similarity">
    <text evidence="3">Belongs to the TTC4 family.</text>
</comment>
<dbReference type="GO" id="GO:0005634">
    <property type="term" value="C:nucleus"/>
    <property type="evidence" value="ECO:0007669"/>
    <property type="project" value="TreeGrafter"/>
</dbReference>
<dbReference type="InterPro" id="IPR019734">
    <property type="entry name" value="TPR_rpt"/>
</dbReference>
<accession>A0AA88IBX7</accession>
<proteinExistence type="inferred from homology"/>
<evidence type="ECO:0000259" key="4">
    <source>
        <dbReference type="Pfam" id="PF18972"/>
    </source>
</evidence>
<evidence type="ECO:0000256" key="2">
    <source>
        <dbReference type="ARBA" id="ARBA00022803"/>
    </source>
</evidence>
<dbReference type="SUPFAM" id="SSF48452">
    <property type="entry name" value="TPR-like"/>
    <property type="match status" value="1"/>
</dbReference>
<gene>
    <name evidence="5" type="ORF">QYM36_001623</name>
</gene>